<evidence type="ECO:0000256" key="2">
    <source>
        <dbReference type="ARBA" id="ARBA00023015"/>
    </source>
</evidence>
<feature type="domain" description="RNA polymerase sigma-70 region 4" evidence="8">
    <location>
        <begin position="132"/>
        <end position="178"/>
    </location>
</feature>
<comment type="similarity">
    <text evidence="1 6">Belongs to the sigma-70 factor family. ECF subfamily.</text>
</comment>
<dbReference type="InterPro" id="IPR000838">
    <property type="entry name" value="RNA_pol_sigma70_ECF_CS"/>
</dbReference>
<dbReference type="SUPFAM" id="SSF88946">
    <property type="entry name" value="Sigma2 domain of RNA polymerase sigma factors"/>
    <property type="match status" value="1"/>
</dbReference>
<organism evidence="9 10">
    <name type="scientific">Photobacterium leiognathi subsp. mandapamensis</name>
    <name type="common">Photobacterium mandapamensis</name>
    <dbReference type="NCBI Taxonomy" id="48408"/>
    <lineage>
        <taxon>Bacteria</taxon>
        <taxon>Pseudomonadati</taxon>
        <taxon>Pseudomonadota</taxon>
        <taxon>Gammaproteobacteria</taxon>
        <taxon>Vibrionales</taxon>
        <taxon>Vibrionaceae</taxon>
        <taxon>Photobacterium</taxon>
    </lineage>
</organism>
<evidence type="ECO:0000256" key="1">
    <source>
        <dbReference type="ARBA" id="ARBA00010641"/>
    </source>
</evidence>
<dbReference type="CDD" id="cd06171">
    <property type="entry name" value="Sigma70_r4"/>
    <property type="match status" value="1"/>
</dbReference>
<dbReference type="NCBIfam" id="TIGR02937">
    <property type="entry name" value="sigma70-ECF"/>
    <property type="match status" value="1"/>
</dbReference>
<dbReference type="RefSeq" id="WP_008989393.1">
    <property type="nucleotide sequence ID" value="NZ_CP131573.1"/>
</dbReference>
<keyword evidence="2 6" id="KW-0805">Transcription regulation</keyword>
<dbReference type="Pfam" id="PF04542">
    <property type="entry name" value="Sigma70_r2"/>
    <property type="match status" value="1"/>
</dbReference>
<protein>
    <recommendedName>
        <fullName evidence="6">RNA polymerase sigma factor</fullName>
    </recommendedName>
</protein>
<dbReference type="PROSITE" id="PS01063">
    <property type="entry name" value="SIGMA70_ECF"/>
    <property type="match status" value="1"/>
</dbReference>
<dbReference type="PANTHER" id="PTHR43133:SF51">
    <property type="entry name" value="RNA POLYMERASE SIGMA FACTOR"/>
    <property type="match status" value="1"/>
</dbReference>
<sequence length="187" mass="22096">MTVLNHDLMDENELIYQFQHNYLKRNETFSLLMKPYWAALYSRCLYKVKDKESIDDVLQDVLLKIYQGLPKYYNNGVFKTWIYKIADNVCYSYLRSNMKYIRGNIPIDILELAASVHSVNVEHEIDVGSVVSDLPYKEQEIIDLRFYQDLTLLEISDILCITISACKMRLYRALKSLSHLLFGYRCH</sequence>
<gene>
    <name evidence="9" type="ORF">C0W93_18215</name>
</gene>
<keyword evidence="4 6" id="KW-0238">DNA-binding</keyword>
<name>A0A2T3KR14_PHOLD</name>
<evidence type="ECO:0000259" key="7">
    <source>
        <dbReference type="Pfam" id="PF04542"/>
    </source>
</evidence>
<dbReference type="PANTHER" id="PTHR43133">
    <property type="entry name" value="RNA POLYMERASE ECF-TYPE SIGMA FACTO"/>
    <property type="match status" value="1"/>
</dbReference>
<dbReference type="Pfam" id="PF04545">
    <property type="entry name" value="Sigma70_r4"/>
    <property type="match status" value="1"/>
</dbReference>
<dbReference type="Proteomes" id="UP000240530">
    <property type="component" value="Unassembled WGS sequence"/>
</dbReference>
<dbReference type="GO" id="GO:0006352">
    <property type="term" value="P:DNA-templated transcription initiation"/>
    <property type="evidence" value="ECO:0007669"/>
    <property type="project" value="InterPro"/>
</dbReference>
<dbReference type="InterPro" id="IPR013325">
    <property type="entry name" value="RNA_pol_sigma_r2"/>
</dbReference>
<evidence type="ECO:0000256" key="4">
    <source>
        <dbReference type="ARBA" id="ARBA00023125"/>
    </source>
</evidence>
<dbReference type="InterPro" id="IPR007630">
    <property type="entry name" value="RNA_pol_sigma70_r4"/>
</dbReference>
<keyword evidence="5 6" id="KW-0804">Transcription</keyword>
<dbReference type="InterPro" id="IPR036388">
    <property type="entry name" value="WH-like_DNA-bd_sf"/>
</dbReference>
<dbReference type="Gene3D" id="1.10.1740.10">
    <property type="match status" value="1"/>
</dbReference>
<dbReference type="EMBL" id="PYNS01000027">
    <property type="protein sequence ID" value="PSV08689.1"/>
    <property type="molecule type" value="Genomic_DNA"/>
</dbReference>
<comment type="caution">
    <text evidence="9">The sequence shown here is derived from an EMBL/GenBank/DDBJ whole genome shotgun (WGS) entry which is preliminary data.</text>
</comment>
<dbReference type="InterPro" id="IPR013324">
    <property type="entry name" value="RNA_pol_sigma_r3/r4-like"/>
</dbReference>
<evidence type="ECO:0000256" key="5">
    <source>
        <dbReference type="ARBA" id="ARBA00023163"/>
    </source>
</evidence>
<keyword evidence="3 6" id="KW-0731">Sigma factor</keyword>
<reference evidence="9 10" key="1">
    <citation type="submission" date="2018-03" db="EMBL/GenBank/DDBJ databases">
        <title>Whole genome sequencing of Histamine producing bacteria.</title>
        <authorList>
            <person name="Butler K."/>
        </authorList>
    </citation>
    <scope>NUCLEOTIDE SEQUENCE [LARGE SCALE GENOMIC DNA]</scope>
    <source>
        <strain evidence="9 10">Res.4.1</strain>
    </source>
</reference>
<evidence type="ECO:0000256" key="6">
    <source>
        <dbReference type="RuleBase" id="RU000716"/>
    </source>
</evidence>
<feature type="domain" description="RNA polymerase sigma-70 region 2" evidence="7">
    <location>
        <begin position="38"/>
        <end position="98"/>
    </location>
</feature>
<evidence type="ECO:0000259" key="8">
    <source>
        <dbReference type="Pfam" id="PF04545"/>
    </source>
</evidence>
<dbReference type="GO" id="GO:0003677">
    <property type="term" value="F:DNA binding"/>
    <property type="evidence" value="ECO:0007669"/>
    <property type="project" value="UniProtKB-KW"/>
</dbReference>
<dbReference type="GO" id="GO:0016987">
    <property type="term" value="F:sigma factor activity"/>
    <property type="evidence" value="ECO:0007669"/>
    <property type="project" value="UniProtKB-KW"/>
</dbReference>
<proteinExistence type="inferred from homology"/>
<dbReference type="Gene3D" id="1.10.10.10">
    <property type="entry name" value="Winged helix-like DNA-binding domain superfamily/Winged helix DNA-binding domain"/>
    <property type="match status" value="1"/>
</dbReference>
<evidence type="ECO:0000256" key="3">
    <source>
        <dbReference type="ARBA" id="ARBA00023082"/>
    </source>
</evidence>
<evidence type="ECO:0000313" key="10">
    <source>
        <dbReference type="Proteomes" id="UP000240530"/>
    </source>
</evidence>
<dbReference type="SUPFAM" id="SSF88659">
    <property type="entry name" value="Sigma3 and sigma4 domains of RNA polymerase sigma factors"/>
    <property type="match status" value="1"/>
</dbReference>
<dbReference type="AlphaFoldDB" id="A0A2T3KR14"/>
<dbReference type="InterPro" id="IPR014284">
    <property type="entry name" value="RNA_pol_sigma-70_dom"/>
</dbReference>
<dbReference type="InterPro" id="IPR039425">
    <property type="entry name" value="RNA_pol_sigma-70-like"/>
</dbReference>
<dbReference type="InterPro" id="IPR007627">
    <property type="entry name" value="RNA_pol_sigma70_r2"/>
</dbReference>
<accession>A0A2T3KR14</accession>
<evidence type="ECO:0000313" key="9">
    <source>
        <dbReference type="EMBL" id="PSV08689.1"/>
    </source>
</evidence>